<accession>A0ABV6GDI4</accession>
<dbReference type="Proteomes" id="UP001589854">
    <property type="component" value="Unassembled WGS sequence"/>
</dbReference>
<dbReference type="EMBL" id="JBHLVO010000006">
    <property type="protein sequence ID" value="MFC0271740.1"/>
    <property type="molecule type" value="Genomic_DNA"/>
</dbReference>
<gene>
    <name evidence="1" type="ORF">ACFFIX_09765</name>
</gene>
<comment type="caution">
    <text evidence="1">The sequence shown here is derived from an EMBL/GenBank/DDBJ whole genome shotgun (WGS) entry which is preliminary data.</text>
</comment>
<evidence type="ECO:0000313" key="1">
    <source>
        <dbReference type="EMBL" id="MFC0271740.1"/>
    </source>
</evidence>
<organism evidence="1 2">
    <name type="scientific">Metabacillus herbersteinensis</name>
    <dbReference type="NCBI Taxonomy" id="283816"/>
    <lineage>
        <taxon>Bacteria</taxon>
        <taxon>Bacillati</taxon>
        <taxon>Bacillota</taxon>
        <taxon>Bacilli</taxon>
        <taxon>Bacillales</taxon>
        <taxon>Bacillaceae</taxon>
        <taxon>Metabacillus</taxon>
    </lineage>
</organism>
<reference evidence="1 2" key="1">
    <citation type="submission" date="2024-09" db="EMBL/GenBank/DDBJ databases">
        <authorList>
            <person name="Sun Q."/>
            <person name="Mori K."/>
        </authorList>
    </citation>
    <scope>NUCLEOTIDE SEQUENCE [LARGE SCALE GENOMIC DNA]</scope>
    <source>
        <strain evidence="1 2">CCM 7228</strain>
    </source>
</reference>
<evidence type="ECO:0000313" key="2">
    <source>
        <dbReference type="Proteomes" id="UP001589854"/>
    </source>
</evidence>
<sequence length="159" mass="18446">MNKAQVIKTLTKCKRILEAVDKKHMEKDILVLEEVMLAIKGDFLSGKEVPIKNNSKIEFSGEEYLKDIQNKVLPVEIIKKYKFKLPTKMLKSNEELISSWKDLTKTEKNKFTLKDLRAIYIYLNNSATYKTSWTKKAIMEEIDSSVASLLRSERLSKVN</sequence>
<protein>
    <submittedName>
        <fullName evidence="1">Uncharacterized protein</fullName>
    </submittedName>
</protein>
<keyword evidence="2" id="KW-1185">Reference proteome</keyword>
<name>A0ABV6GDI4_9BACI</name>
<dbReference type="RefSeq" id="WP_378933203.1">
    <property type="nucleotide sequence ID" value="NZ_JBHLVO010000006.1"/>
</dbReference>
<proteinExistence type="predicted"/>